<dbReference type="InterPro" id="IPR033788">
    <property type="entry name" value="VbhA-like"/>
</dbReference>
<protein>
    <recommendedName>
        <fullName evidence="1">Antitoxin VbhA domain-containing protein</fullName>
    </recommendedName>
</protein>
<dbReference type="InterPro" id="IPR043038">
    <property type="entry name" value="VbhA_sf"/>
</dbReference>
<comment type="caution">
    <text evidence="2">The sequence shown here is derived from an EMBL/GenBank/DDBJ whole genome shotgun (WGS) entry which is preliminary data.</text>
</comment>
<evidence type="ECO:0000259" key="1">
    <source>
        <dbReference type="Pfam" id="PF18495"/>
    </source>
</evidence>
<reference evidence="2 3" key="1">
    <citation type="journal article" date="2019" name="Int. J. Syst. Evol. Microbiol.">
        <title>The Global Catalogue of Microorganisms (GCM) 10K type strain sequencing project: providing services to taxonomists for standard genome sequencing and annotation.</title>
        <authorList>
            <consortium name="The Broad Institute Genomics Platform"/>
            <consortium name="The Broad Institute Genome Sequencing Center for Infectious Disease"/>
            <person name="Wu L."/>
            <person name="Ma J."/>
        </authorList>
    </citation>
    <scope>NUCLEOTIDE SEQUENCE [LARGE SCALE GENOMIC DNA]</scope>
    <source>
        <strain evidence="2 3">JCM 14322</strain>
    </source>
</reference>
<keyword evidence="3" id="KW-1185">Reference proteome</keyword>
<evidence type="ECO:0000313" key="3">
    <source>
        <dbReference type="Proteomes" id="UP001500002"/>
    </source>
</evidence>
<dbReference type="CDD" id="cd11586">
    <property type="entry name" value="VbhA_like"/>
    <property type="match status" value="1"/>
</dbReference>
<feature type="domain" description="Antitoxin VbhA" evidence="1">
    <location>
        <begin position="56"/>
        <end position="102"/>
    </location>
</feature>
<dbReference type="Gene3D" id="1.10.8.1050">
    <property type="entry name" value="Antitoxin VbhA-like"/>
    <property type="match status" value="1"/>
</dbReference>
<accession>A0ABN2MD81</accession>
<dbReference type="InterPro" id="IPR041535">
    <property type="entry name" value="VbhA"/>
</dbReference>
<evidence type="ECO:0000313" key="2">
    <source>
        <dbReference type="EMBL" id="GAA1821728.1"/>
    </source>
</evidence>
<gene>
    <name evidence="2" type="ORF">GCM10009749_35420</name>
</gene>
<dbReference type="EMBL" id="BAAANJ010000035">
    <property type="protein sequence ID" value="GAA1821728.1"/>
    <property type="molecule type" value="Genomic_DNA"/>
</dbReference>
<dbReference type="Pfam" id="PF18495">
    <property type="entry name" value="VbhA"/>
    <property type="match status" value="1"/>
</dbReference>
<dbReference type="RefSeq" id="WP_344298077.1">
    <property type="nucleotide sequence ID" value="NZ_BAAANJ010000035.1"/>
</dbReference>
<name>A0ABN2MD81_9MICO</name>
<organism evidence="2 3">
    <name type="scientific">Agromyces neolithicus</name>
    <dbReference type="NCBI Taxonomy" id="269420"/>
    <lineage>
        <taxon>Bacteria</taxon>
        <taxon>Bacillati</taxon>
        <taxon>Actinomycetota</taxon>
        <taxon>Actinomycetes</taxon>
        <taxon>Micrococcales</taxon>
        <taxon>Microbacteriaceae</taxon>
        <taxon>Agromyces</taxon>
    </lineage>
</organism>
<sequence>MLQTDAFAAYVFFMLSAGLGPKRSSHGRTMETMTERKPFDIETRWPDVFAPLSAEQRTIVVQTLANQWLEGWEPNRGDVADLADLVRGALTEAEYDARARARAKQQAAARG</sequence>
<dbReference type="Proteomes" id="UP001500002">
    <property type="component" value="Unassembled WGS sequence"/>
</dbReference>
<proteinExistence type="predicted"/>